<feature type="region of interest" description="Disordered" evidence="1">
    <location>
        <begin position="165"/>
        <end position="206"/>
    </location>
</feature>
<dbReference type="AlphaFoldDB" id="A0A7U2I1X1"/>
<protein>
    <recommendedName>
        <fullName evidence="2">DUF7730 domain-containing protein</fullName>
    </recommendedName>
</protein>
<feature type="compositionally biased region" description="Low complexity" evidence="1">
    <location>
        <begin position="45"/>
        <end position="61"/>
    </location>
</feature>
<proteinExistence type="predicted"/>
<dbReference type="VEuPathDB" id="FungiDB:JI435_071780"/>
<organism evidence="3 4">
    <name type="scientific">Phaeosphaeria nodorum (strain SN15 / ATCC MYA-4574 / FGSC 10173)</name>
    <name type="common">Glume blotch fungus</name>
    <name type="synonym">Parastagonospora nodorum</name>
    <dbReference type="NCBI Taxonomy" id="321614"/>
    <lineage>
        <taxon>Eukaryota</taxon>
        <taxon>Fungi</taxon>
        <taxon>Dikarya</taxon>
        <taxon>Ascomycota</taxon>
        <taxon>Pezizomycotina</taxon>
        <taxon>Dothideomycetes</taxon>
        <taxon>Pleosporomycetidae</taxon>
        <taxon>Pleosporales</taxon>
        <taxon>Pleosporineae</taxon>
        <taxon>Phaeosphaeriaceae</taxon>
        <taxon>Parastagonospora</taxon>
    </lineage>
</organism>
<dbReference type="Proteomes" id="UP000663193">
    <property type="component" value="Chromosome 10"/>
</dbReference>
<dbReference type="OMA" id="HDENGHS"/>
<feature type="compositionally biased region" description="Basic and acidic residues" evidence="1">
    <location>
        <begin position="33"/>
        <end position="43"/>
    </location>
</feature>
<dbReference type="InterPro" id="IPR056632">
    <property type="entry name" value="DUF7730"/>
</dbReference>
<evidence type="ECO:0000313" key="4">
    <source>
        <dbReference type="Proteomes" id="UP000663193"/>
    </source>
</evidence>
<evidence type="ECO:0000313" key="3">
    <source>
        <dbReference type="EMBL" id="QRD00306.1"/>
    </source>
</evidence>
<dbReference type="PANTHER" id="PTHR42085">
    <property type="entry name" value="F-BOX DOMAIN-CONTAINING PROTEIN"/>
    <property type="match status" value="1"/>
</dbReference>
<name>A0A7U2I1X1_PHANO</name>
<feature type="domain" description="DUF7730" evidence="2">
    <location>
        <begin position="261"/>
        <end position="373"/>
    </location>
</feature>
<gene>
    <name evidence="3" type="ORF">JI435_071780</name>
</gene>
<accession>A0A7U2I1X1</accession>
<feature type="compositionally biased region" description="Low complexity" evidence="1">
    <location>
        <begin position="192"/>
        <end position="204"/>
    </location>
</feature>
<reference evidence="4" key="1">
    <citation type="journal article" date="2021" name="BMC Genomics">
        <title>Chromosome-level genome assembly and manually-curated proteome of model necrotroph Parastagonospora nodorum Sn15 reveals a genome-wide trove of candidate effector homologs, and redundancy of virulence-related functions within an accessory chromosome.</title>
        <authorList>
            <person name="Bertazzoni S."/>
            <person name="Jones D.A.B."/>
            <person name="Phan H.T."/>
            <person name="Tan K.-C."/>
            <person name="Hane J.K."/>
        </authorList>
    </citation>
    <scope>NUCLEOTIDE SEQUENCE [LARGE SCALE GENOMIC DNA]</scope>
    <source>
        <strain evidence="4">SN15 / ATCC MYA-4574 / FGSC 10173)</strain>
    </source>
</reference>
<feature type="compositionally biased region" description="Polar residues" evidence="1">
    <location>
        <begin position="168"/>
        <end position="191"/>
    </location>
</feature>
<keyword evidence="4" id="KW-1185">Reference proteome</keyword>
<dbReference type="PANTHER" id="PTHR42085:SF1">
    <property type="entry name" value="F-BOX DOMAIN-CONTAINING PROTEIN"/>
    <property type="match status" value="1"/>
</dbReference>
<sequence length="569" mass="64301">MATIDQLSDLFTIFKEEPATTQQPASTDISFEFPRREGYERKLSRPMMAMRARYASARTSMPHQSTTMDPTNPATGPNAEPTLDPSKSGEGKGKAPQKHTGSDSGTHGSSTPSATPASSASSSSPSDLLEHYYRADLGWGSGIAECMSEFKNHFTDIGAPLPEPDFTAVSTSEPASISPSLSRAPASWNNHSPRQLQSSPSQLPNHTAYRDITSRQAALEFLEEYREDQRMSGFVITYLRKFFATTEDFDKLEKVPKFGKFLELPLELRKRIYEIALCTGKEIHPILCDRQRNGSIKFHDENGHSRKNPNHNAVSKLLGVTRTSKQLREESLPCFYSANTITDTKDVTTYFAYLSHLNRFHMIRHVRLTIPLLTERWAAQLLVQMNTYVKDVEKYDTKHATSGTKFTRTYLVNHPRYIAGGLDSMNLFIVLRMLTSTYPSNTDGYTSSLTLPVPSIASFTTYQCLRYFPLVCHGLGMHVRYLEGHEVVQNKVRNITIDWQQKFQKKGFGAGEEGKVDVDVRKRTLEMFPDVDGREFRVNNTQYYRTNCDGETLEWWKVQHHGEGSGVVE</sequence>
<feature type="region of interest" description="Disordered" evidence="1">
    <location>
        <begin position="15"/>
        <end position="126"/>
    </location>
</feature>
<evidence type="ECO:0000259" key="2">
    <source>
        <dbReference type="Pfam" id="PF24864"/>
    </source>
</evidence>
<feature type="compositionally biased region" description="Polar residues" evidence="1">
    <location>
        <begin position="62"/>
        <end position="75"/>
    </location>
</feature>
<dbReference type="EMBL" id="CP069032">
    <property type="protein sequence ID" value="QRD00306.1"/>
    <property type="molecule type" value="Genomic_DNA"/>
</dbReference>
<dbReference type="Pfam" id="PF24864">
    <property type="entry name" value="DUF7730"/>
    <property type="match status" value="1"/>
</dbReference>
<feature type="compositionally biased region" description="Polar residues" evidence="1">
    <location>
        <begin position="19"/>
        <end position="29"/>
    </location>
</feature>
<dbReference type="InterPro" id="IPR038883">
    <property type="entry name" value="AN11006-like"/>
</dbReference>
<feature type="compositionally biased region" description="Low complexity" evidence="1">
    <location>
        <begin position="102"/>
        <end position="126"/>
    </location>
</feature>
<evidence type="ECO:0000256" key="1">
    <source>
        <dbReference type="SAM" id="MobiDB-lite"/>
    </source>
</evidence>
<dbReference type="OrthoDB" id="62952at2759"/>